<comment type="caution">
    <text evidence="1">The sequence shown here is derived from an EMBL/GenBank/DDBJ whole genome shotgun (WGS) entry which is preliminary data.</text>
</comment>
<sequence>MGVLDFHLFFLVSLFFIKKENSLQASPLVSKRVVIELEAFQLKSQKIVFGTGGILVFWSVGKSLNYVRNLVYYFFIFNVSRVVRKFGRIRN</sequence>
<evidence type="ECO:0000313" key="2">
    <source>
        <dbReference type="Proteomes" id="UP000018747"/>
    </source>
</evidence>
<keyword evidence="2" id="KW-1185">Reference proteome</keyword>
<reference evidence="1" key="1">
    <citation type="submission" date="2013-05" db="EMBL/GenBank/DDBJ databases">
        <authorList>
            <person name="Harkins D.M."/>
            <person name="Durkin A.S."/>
            <person name="Brinkac L.M."/>
            <person name="Haft D.H."/>
            <person name="Selengut J.D."/>
            <person name="Sanka R."/>
            <person name="DePew J."/>
            <person name="Purushe J."/>
            <person name="Hartskeerl R.A."/>
            <person name="Ahmed A."/>
            <person name="van der Linden H."/>
            <person name="Goris M.G.A."/>
            <person name="Vinetz J.M."/>
            <person name="Sutton G.G."/>
            <person name="Nierman W.C."/>
            <person name="Fouts D.E."/>
        </authorList>
    </citation>
    <scope>NUCLEOTIDE SEQUENCE [LARGE SCALE GENOMIC DNA]</scope>
    <source>
        <strain evidence="1">L 60</strain>
    </source>
</reference>
<accession>V6I0H6</accession>
<evidence type="ECO:0000313" key="1">
    <source>
        <dbReference type="EMBL" id="EQA63271.1"/>
    </source>
</evidence>
<proteinExistence type="predicted"/>
<protein>
    <submittedName>
        <fullName evidence="1">Uncharacterized protein</fullName>
    </submittedName>
</protein>
<organism evidence="1 2">
    <name type="scientific">Leptospira alexanderi serovar Manhao 3 str. L 60</name>
    <dbReference type="NCBI Taxonomy" id="1049759"/>
    <lineage>
        <taxon>Bacteria</taxon>
        <taxon>Pseudomonadati</taxon>
        <taxon>Spirochaetota</taxon>
        <taxon>Spirochaetia</taxon>
        <taxon>Leptospirales</taxon>
        <taxon>Leptospiraceae</taxon>
        <taxon>Leptospira</taxon>
    </lineage>
</organism>
<dbReference type="EMBL" id="AHMT02000020">
    <property type="protein sequence ID" value="EQA63271.1"/>
    <property type="molecule type" value="Genomic_DNA"/>
</dbReference>
<dbReference type="Proteomes" id="UP000018747">
    <property type="component" value="Unassembled WGS sequence"/>
</dbReference>
<name>V6I0H6_9LEPT</name>
<dbReference type="AlphaFoldDB" id="V6I0H6"/>
<gene>
    <name evidence="1" type="ORF">LEP1GSC062_4569</name>
</gene>